<keyword evidence="1" id="KW-0812">Transmembrane</keyword>
<dbReference type="AlphaFoldDB" id="A0AAV5SPL5"/>
<evidence type="ECO:0000313" key="2">
    <source>
        <dbReference type="EMBL" id="GMS84068.1"/>
    </source>
</evidence>
<evidence type="ECO:0008006" key="4">
    <source>
        <dbReference type="Google" id="ProtNLM"/>
    </source>
</evidence>
<keyword evidence="3" id="KW-1185">Reference proteome</keyword>
<dbReference type="EMBL" id="BTSX01000002">
    <property type="protein sequence ID" value="GMS84068.1"/>
    <property type="molecule type" value="Genomic_DNA"/>
</dbReference>
<reference evidence="2" key="1">
    <citation type="submission" date="2023-10" db="EMBL/GenBank/DDBJ databases">
        <title>Genome assembly of Pristionchus species.</title>
        <authorList>
            <person name="Yoshida K."/>
            <person name="Sommer R.J."/>
        </authorList>
    </citation>
    <scope>NUCLEOTIDE SEQUENCE</scope>
    <source>
        <strain evidence="2">RS0144</strain>
    </source>
</reference>
<feature type="transmembrane region" description="Helical" evidence="1">
    <location>
        <begin position="6"/>
        <end position="26"/>
    </location>
</feature>
<proteinExistence type="predicted"/>
<name>A0AAV5SPL5_9BILA</name>
<keyword evidence="1" id="KW-1133">Transmembrane helix</keyword>
<accession>A0AAV5SPL5</accession>
<feature type="non-terminal residue" evidence="2">
    <location>
        <position position="1"/>
    </location>
</feature>
<evidence type="ECO:0000313" key="3">
    <source>
        <dbReference type="Proteomes" id="UP001432027"/>
    </source>
</evidence>
<sequence>LTCTGDLVLIAVDVIGAVSLLPLVVVDSRSVVACDRTRFDESTTEFSESEFESIRTRDVVGGWVDLKTSILPVAFPLERRVVLALNRVVASSFGEVMEHRLSIAKLFFENPPRTSIFSIIRAFELPKCLIYSIIHHYVLSIMRLAAFALKSI</sequence>
<comment type="caution">
    <text evidence="2">The sequence shown here is derived from an EMBL/GenBank/DDBJ whole genome shotgun (WGS) entry which is preliminary data.</text>
</comment>
<organism evidence="2 3">
    <name type="scientific">Pristionchus entomophagus</name>
    <dbReference type="NCBI Taxonomy" id="358040"/>
    <lineage>
        <taxon>Eukaryota</taxon>
        <taxon>Metazoa</taxon>
        <taxon>Ecdysozoa</taxon>
        <taxon>Nematoda</taxon>
        <taxon>Chromadorea</taxon>
        <taxon>Rhabditida</taxon>
        <taxon>Rhabditina</taxon>
        <taxon>Diplogasteromorpha</taxon>
        <taxon>Diplogasteroidea</taxon>
        <taxon>Neodiplogasteridae</taxon>
        <taxon>Pristionchus</taxon>
    </lineage>
</organism>
<dbReference type="Proteomes" id="UP001432027">
    <property type="component" value="Unassembled WGS sequence"/>
</dbReference>
<protein>
    <recommendedName>
        <fullName evidence="4">G protein-coupled receptor</fullName>
    </recommendedName>
</protein>
<keyword evidence="1" id="KW-0472">Membrane</keyword>
<gene>
    <name evidence="2" type="ORF">PENTCL1PPCAC_6243</name>
</gene>
<evidence type="ECO:0000256" key="1">
    <source>
        <dbReference type="SAM" id="Phobius"/>
    </source>
</evidence>